<reference evidence="1" key="1">
    <citation type="submission" date="2022-05" db="EMBL/GenBank/DDBJ databases">
        <authorList>
            <person name="Blom J."/>
        </authorList>
    </citation>
    <scope>NUCLEOTIDE SEQUENCE</scope>
    <source>
        <strain evidence="1">Type strain: CPO20170097</strain>
    </source>
</reference>
<proteinExistence type="predicted"/>
<evidence type="ECO:0000313" key="1">
    <source>
        <dbReference type="EMBL" id="CAH6672705.1"/>
    </source>
</evidence>
<evidence type="ECO:0008006" key="3">
    <source>
        <dbReference type="Google" id="ProtNLM"/>
    </source>
</evidence>
<evidence type="ECO:0000313" key="2">
    <source>
        <dbReference type="Proteomes" id="UP001152651"/>
    </source>
</evidence>
<name>A0ABN8TIF8_9ENTR</name>
<dbReference type="RefSeq" id="WP_036969360.1">
    <property type="nucleotide sequence ID" value="NZ_CALSBS010000070.1"/>
</dbReference>
<organism evidence="1 2">
    <name type="scientific">Pseudocitrobacter vendiensis</name>
    <dbReference type="NCBI Taxonomy" id="2488306"/>
    <lineage>
        <taxon>Bacteria</taxon>
        <taxon>Pseudomonadati</taxon>
        <taxon>Pseudomonadota</taxon>
        <taxon>Gammaproteobacteria</taxon>
        <taxon>Enterobacterales</taxon>
        <taxon>Enterobacteriaceae</taxon>
        <taxon>Pseudocitrobacter</taxon>
    </lineage>
</organism>
<sequence>MNSDQSYWLVGASWDGVDHQDKKFVDNKIWVLGYKEKDDESQYLKAKKIKKGDRIAIKRMMGKGSANIKILHTGIVEGVVDYGSLVICVVNWLVLEKNIEVDSKGAFASIHGPYKQGKDKDTDAWLNKVFSL</sequence>
<gene>
    <name evidence="1" type="ORF">FBBNIHIM_26350</name>
</gene>
<protein>
    <recommendedName>
        <fullName evidence="3">Phage associated protein</fullName>
    </recommendedName>
</protein>
<dbReference type="EMBL" id="CALSBS010000070">
    <property type="protein sequence ID" value="CAH6672705.1"/>
    <property type="molecule type" value="Genomic_DNA"/>
</dbReference>
<dbReference type="Proteomes" id="UP001152651">
    <property type="component" value="Unassembled WGS sequence"/>
</dbReference>
<accession>A0ABN8TIF8</accession>
<keyword evidence="2" id="KW-1185">Reference proteome</keyword>
<comment type="caution">
    <text evidence="1">The sequence shown here is derived from an EMBL/GenBank/DDBJ whole genome shotgun (WGS) entry which is preliminary data.</text>
</comment>